<feature type="signal peptide" evidence="1">
    <location>
        <begin position="1"/>
        <end position="17"/>
    </location>
</feature>
<proteinExistence type="predicted"/>
<protein>
    <submittedName>
        <fullName evidence="2">Uncharacterized protein</fullName>
    </submittedName>
</protein>
<organism evidence="2 3">
    <name type="scientific">Meloidogyne graminicola</name>
    <dbReference type="NCBI Taxonomy" id="189291"/>
    <lineage>
        <taxon>Eukaryota</taxon>
        <taxon>Metazoa</taxon>
        <taxon>Ecdysozoa</taxon>
        <taxon>Nematoda</taxon>
        <taxon>Chromadorea</taxon>
        <taxon>Rhabditida</taxon>
        <taxon>Tylenchina</taxon>
        <taxon>Tylenchomorpha</taxon>
        <taxon>Tylenchoidea</taxon>
        <taxon>Meloidogynidae</taxon>
        <taxon>Meloidogyninae</taxon>
        <taxon>Meloidogyne</taxon>
    </lineage>
</organism>
<dbReference type="AlphaFoldDB" id="A0A8S9ZV33"/>
<comment type="caution">
    <text evidence="2">The sequence shown here is derived from an EMBL/GenBank/DDBJ whole genome shotgun (WGS) entry which is preliminary data.</text>
</comment>
<reference evidence="2" key="1">
    <citation type="journal article" date="2020" name="Ecol. Evol.">
        <title>Genome structure and content of the rice root-knot nematode (Meloidogyne graminicola).</title>
        <authorList>
            <person name="Phan N.T."/>
            <person name="Danchin E.G.J."/>
            <person name="Klopp C."/>
            <person name="Perfus-Barbeoch L."/>
            <person name="Kozlowski D.K."/>
            <person name="Koutsovoulos G.D."/>
            <person name="Lopez-Roques C."/>
            <person name="Bouchez O."/>
            <person name="Zahm M."/>
            <person name="Besnard G."/>
            <person name="Bellafiore S."/>
        </authorList>
    </citation>
    <scope>NUCLEOTIDE SEQUENCE</scope>
    <source>
        <strain evidence="2">VN-18</strain>
    </source>
</reference>
<feature type="chain" id="PRO_5035884420" evidence="1">
    <location>
        <begin position="18"/>
        <end position="294"/>
    </location>
</feature>
<evidence type="ECO:0000313" key="2">
    <source>
        <dbReference type="EMBL" id="KAF7637562.1"/>
    </source>
</evidence>
<name>A0A8S9ZV33_9BILA</name>
<gene>
    <name evidence="2" type="ORF">Mgra_00003080</name>
</gene>
<evidence type="ECO:0000313" key="3">
    <source>
        <dbReference type="Proteomes" id="UP000605970"/>
    </source>
</evidence>
<accession>A0A8S9ZV33</accession>
<dbReference type="EMBL" id="JABEBT010000019">
    <property type="protein sequence ID" value="KAF7637562.1"/>
    <property type="molecule type" value="Genomic_DNA"/>
</dbReference>
<evidence type="ECO:0000256" key="1">
    <source>
        <dbReference type="SAM" id="SignalP"/>
    </source>
</evidence>
<keyword evidence="1" id="KW-0732">Signal</keyword>
<keyword evidence="3" id="KW-1185">Reference proteome</keyword>
<sequence>MLILLLLTTTLFQTIIGMDNEPNADATYEACANSCPRARNKVCPQRCKYYLKAGKKICWNCFCKICNIKFNNSFIHEIQHNVGEGSNSNWQQNVGTNWEEGQASSSQNNPEYYNNWDEDVNTISNQLEAINLREQNISIIHNQIQELKSNDENFYMAINQNIYKIGRNDYDDVQLFWIFNERILKHLIVLCDIYTSNNHFSSWTVVLCNKVDRMKILFRRISEIPPNIYFQFNIEFEHLAKVIRKPYYRKSSICRILIEERYNELKTEIISRIRVNQNWQENIKNLDDYGPDLN</sequence>
<dbReference type="Proteomes" id="UP000605970">
    <property type="component" value="Unassembled WGS sequence"/>
</dbReference>